<evidence type="ECO:0000313" key="2">
    <source>
        <dbReference type="WBParaSite" id="PS1159_v2.g7787.t1"/>
    </source>
</evidence>
<sequence length="357" mass="40448">MPKLISEILREIFINLLGNDEENAKHIERFMLSGKKEFEAAIKFLSTAIRVTIVKEDFLVLFPTGPHLIMSYNCVLLKTILNAIANSVNRVEFRKMPVAAVEKIVFEALIVEGLKSIHFYSGHDVPPNYMDKIRTLASLESVTFQDKLNILDLSLIRPPPKTNVVVYMNFSDIVSQNFDNICYPQVENLDILGYFECSFENSKYISSVVEKVFKVFPNLKTLKASFGNIINAPAFYRPDTPCTIILEIMEFVNREMFAFIPESVKGFFNFQCSGVSNGNQNVNALIAEKEGFRINEDGYIEKSFIIHDGMEFCFLSAFNEAEDSEDDASIEGDDSDADDHVMETDDEDGQAEEAMIH</sequence>
<dbReference type="Proteomes" id="UP000887580">
    <property type="component" value="Unplaced"/>
</dbReference>
<proteinExistence type="predicted"/>
<name>A0AC35GRL8_9BILA</name>
<accession>A0AC35GRL8</accession>
<dbReference type="WBParaSite" id="PS1159_v2.g7787.t1">
    <property type="protein sequence ID" value="PS1159_v2.g7787.t1"/>
    <property type="gene ID" value="PS1159_v2.g7787"/>
</dbReference>
<protein>
    <submittedName>
        <fullName evidence="2">Uncharacterized protein</fullName>
    </submittedName>
</protein>
<evidence type="ECO:0000313" key="1">
    <source>
        <dbReference type="Proteomes" id="UP000887580"/>
    </source>
</evidence>
<reference evidence="2" key="1">
    <citation type="submission" date="2022-11" db="UniProtKB">
        <authorList>
            <consortium name="WormBaseParasite"/>
        </authorList>
    </citation>
    <scope>IDENTIFICATION</scope>
</reference>
<organism evidence="1 2">
    <name type="scientific">Panagrolaimus sp. PS1159</name>
    <dbReference type="NCBI Taxonomy" id="55785"/>
    <lineage>
        <taxon>Eukaryota</taxon>
        <taxon>Metazoa</taxon>
        <taxon>Ecdysozoa</taxon>
        <taxon>Nematoda</taxon>
        <taxon>Chromadorea</taxon>
        <taxon>Rhabditida</taxon>
        <taxon>Tylenchina</taxon>
        <taxon>Panagrolaimomorpha</taxon>
        <taxon>Panagrolaimoidea</taxon>
        <taxon>Panagrolaimidae</taxon>
        <taxon>Panagrolaimus</taxon>
    </lineage>
</organism>